<dbReference type="Proteomes" id="UP000039865">
    <property type="component" value="Unassembled WGS sequence"/>
</dbReference>
<dbReference type="AlphaFoldDB" id="A0A078AZN5"/>
<sequence length="470" mass="54418">MSFYNSQFGMSPKSAVSRALMVKKDNGSYNIPDEKQFQKLTHLIDTFYNYQDAQEILNQNLPQKPSTCLPLGQGQNNRGLELIRKTQVLTAENSPNPGTRKSQAHKLTGEDAVKEYENFNNHKSNMNKDLDIDPGSQGNYLTSKQKDKQQMKMLNKYLNFSLMKLNDEFVQRKFKTYLKAQSEQQGSRDSVYDRLQKNANENVQKKLLQLSQVINEPSNRSSALAFNHAEQLKQKLKFKIQTNLNTNENQLNVPRASRISQILLKSSGRLNTSHFNDDPKYQELVKLSETSSDEESQQLNQNEGFDPLHNKSSLTFSNHQYRSFMSNMEKLSSQKKSPNLRNSILISNRLNETSGDEKSIKSNSGRKCSFRRSQIVQNTQIFINQPTGKFKEYEEKSPNNSKNSRRSGFGQRKHVRIYDPQMEIDKRLDVIERQVITSQHAKRSQQFFSQQNSPSNRVNINFKNQDNHYF</sequence>
<gene>
    <name evidence="2" type="primary">Contig14902.g15871</name>
    <name evidence="2" type="ORF">STYLEM_16769</name>
</gene>
<feature type="compositionally biased region" description="Low complexity" evidence="1">
    <location>
        <begin position="444"/>
        <end position="456"/>
    </location>
</feature>
<feature type="region of interest" description="Disordered" evidence="1">
    <location>
        <begin position="442"/>
        <end position="470"/>
    </location>
</feature>
<dbReference type="InParanoid" id="A0A078AZN5"/>
<feature type="region of interest" description="Disordered" evidence="1">
    <location>
        <begin position="288"/>
        <end position="309"/>
    </location>
</feature>
<protein>
    <submittedName>
        <fullName evidence="2">Uncharacterized protein</fullName>
    </submittedName>
</protein>
<evidence type="ECO:0000313" key="3">
    <source>
        <dbReference type="Proteomes" id="UP000039865"/>
    </source>
</evidence>
<feature type="region of interest" description="Disordered" evidence="1">
    <location>
        <begin position="387"/>
        <end position="414"/>
    </location>
</feature>
<dbReference type="EMBL" id="CCKQ01015817">
    <property type="protein sequence ID" value="CDW87659.1"/>
    <property type="molecule type" value="Genomic_DNA"/>
</dbReference>
<reference evidence="2 3" key="1">
    <citation type="submission" date="2014-06" db="EMBL/GenBank/DDBJ databases">
        <authorList>
            <person name="Swart Estienne"/>
        </authorList>
    </citation>
    <scope>NUCLEOTIDE SEQUENCE [LARGE SCALE GENOMIC DNA]</scope>
    <source>
        <strain evidence="2 3">130c</strain>
    </source>
</reference>
<evidence type="ECO:0000313" key="2">
    <source>
        <dbReference type="EMBL" id="CDW87659.1"/>
    </source>
</evidence>
<name>A0A078AZN5_STYLE</name>
<keyword evidence="3" id="KW-1185">Reference proteome</keyword>
<proteinExistence type="predicted"/>
<evidence type="ECO:0000256" key="1">
    <source>
        <dbReference type="SAM" id="MobiDB-lite"/>
    </source>
</evidence>
<organism evidence="2 3">
    <name type="scientific">Stylonychia lemnae</name>
    <name type="common">Ciliate</name>
    <dbReference type="NCBI Taxonomy" id="5949"/>
    <lineage>
        <taxon>Eukaryota</taxon>
        <taxon>Sar</taxon>
        <taxon>Alveolata</taxon>
        <taxon>Ciliophora</taxon>
        <taxon>Intramacronucleata</taxon>
        <taxon>Spirotrichea</taxon>
        <taxon>Stichotrichia</taxon>
        <taxon>Sporadotrichida</taxon>
        <taxon>Oxytrichidae</taxon>
        <taxon>Stylonychinae</taxon>
        <taxon>Stylonychia</taxon>
    </lineage>
</organism>
<accession>A0A078AZN5</accession>